<organism evidence="1 2">
    <name type="scientific">Exophiala bonariae</name>
    <dbReference type="NCBI Taxonomy" id="1690606"/>
    <lineage>
        <taxon>Eukaryota</taxon>
        <taxon>Fungi</taxon>
        <taxon>Dikarya</taxon>
        <taxon>Ascomycota</taxon>
        <taxon>Pezizomycotina</taxon>
        <taxon>Eurotiomycetes</taxon>
        <taxon>Chaetothyriomycetidae</taxon>
        <taxon>Chaetothyriales</taxon>
        <taxon>Herpotrichiellaceae</taxon>
        <taxon>Exophiala</taxon>
    </lineage>
</organism>
<sequence>MSSYETQPAFIHVGTWDDHSRKHPAMKWMEDFTIAFNARSGWDQKSSDWFSSDFSLVKPDGVEIKGGEEAFEQTKALYAPFTKEFHEPYFLVTLDRKDGYEMLGQAYFFANCPGESSQGEQKVKDLQGREWDVKIPAAFRFIYVKKDGAAHGGFEMQRCEIMSDSMPAVQILLKRGVMKL</sequence>
<evidence type="ECO:0008006" key="3">
    <source>
        <dbReference type="Google" id="ProtNLM"/>
    </source>
</evidence>
<dbReference type="Proteomes" id="UP001358417">
    <property type="component" value="Unassembled WGS sequence"/>
</dbReference>
<evidence type="ECO:0000313" key="1">
    <source>
        <dbReference type="EMBL" id="KAK5057556.1"/>
    </source>
</evidence>
<keyword evidence="2" id="KW-1185">Reference proteome</keyword>
<proteinExistence type="predicted"/>
<protein>
    <recommendedName>
        <fullName evidence="3">SnoaL-like domain-containing protein</fullName>
    </recommendedName>
</protein>
<comment type="caution">
    <text evidence="1">The sequence shown here is derived from an EMBL/GenBank/DDBJ whole genome shotgun (WGS) entry which is preliminary data.</text>
</comment>
<name>A0AAV9NK09_9EURO</name>
<dbReference type="RefSeq" id="XP_064708674.1">
    <property type="nucleotide sequence ID" value="XM_064855085.1"/>
</dbReference>
<gene>
    <name evidence="1" type="ORF">LTR84_011556</name>
</gene>
<dbReference type="EMBL" id="JAVRRD010000006">
    <property type="protein sequence ID" value="KAK5057556.1"/>
    <property type="molecule type" value="Genomic_DNA"/>
</dbReference>
<dbReference type="GeneID" id="89979706"/>
<dbReference type="AlphaFoldDB" id="A0AAV9NK09"/>
<accession>A0AAV9NK09</accession>
<reference evidence="1 2" key="1">
    <citation type="submission" date="2023-08" db="EMBL/GenBank/DDBJ databases">
        <title>Black Yeasts Isolated from many extreme environments.</title>
        <authorList>
            <person name="Coleine C."/>
            <person name="Stajich J.E."/>
            <person name="Selbmann L."/>
        </authorList>
    </citation>
    <scope>NUCLEOTIDE SEQUENCE [LARGE SCALE GENOMIC DNA]</scope>
    <source>
        <strain evidence="1 2">CCFEE 5792</strain>
    </source>
</reference>
<evidence type="ECO:0000313" key="2">
    <source>
        <dbReference type="Proteomes" id="UP001358417"/>
    </source>
</evidence>